<dbReference type="KEGG" id="nai:NECAME_12069"/>
<accession>W2T1M3</accession>
<dbReference type="AlphaFoldDB" id="W2T1M3"/>
<dbReference type="SUPFAM" id="SSF55486">
    <property type="entry name" value="Metalloproteases ('zincins'), catalytic domain"/>
    <property type="match status" value="1"/>
</dbReference>
<evidence type="ECO:0000313" key="2">
    <source>
        <dbReference type="Proteomes" id="UP000053676"/>
    </source>
</evidence>
<keyword evidence="2" id="KW-1185">Reference proteome</keyword>
<dbReference type="EMBL" id="KI660266">
    <property type="protein sequence ID" value="ETN75895.1"/>
    <property type="molecule type" value="Genomic_DNA"/>
</dbReference>
<proteinExistence type="predicted"/>
<protein>
    <recommendedName>
        <fullName evidence="3">Leishmanolysin-like peptidase</fullName>
    </recommendedName>
</protein>
<sequence length="99" mass="11619">MSGVTTQVYALSRITLALFEDSGWYEVNYDHYDYNIRNVYRDKKGRPIHGHGDLSISDYCPYYKAICENNLVFIKTQKSKFYPCYKKGQLIHVKKVPLT</sequence>
<dbReference type="Proteomes" id="UP000053676">
    <property type="component" value="Unassembled WGS sequence"/>
</dbReference>
<name>W2T1M3_NECAM</name>
<evidence type="ECO:0000313" key="1">
    <source>
        <dbReference type="EMBL" id="ETN75895.1"/>
    </source>
</evidence>
<gene>
    <name evidence="1" type="ORF">NECAME_12069</name>
</gene>
<dbReference type="STRING" id="51031.W2T1M3"/>
<dbReference type="OrthoDB" id="5856025at2759"/>
<dbReference type="MEROPS" id="M08.003"/>
<organism evidence="1 2">
    <name type="scientific">Necator americanus</name>
    <name type="common">Human hookworm</name>
    <dbReference type="NCBI Taxonomy" id="51031"/>
    <lineage>
        <taxon>Eukaryota</taxon>
        <taxon>Metazoa</taxon>
        <taxon>Ecdysozoa</taxon>
        <taxon>Nematoda</taxon>
        <taxon>Chromadorea</taxon>
        <taxon>Rhabditida</taxon>
        <taxon>Rhabditina</taxon>
        <taxon>Rhabditomorpha</taxon>
        <taxon>Strongyloidea</taxon>
        <taxon>Ancylostomatidae</taxon>
        <taxon>Bunostominae</taxon>
        <taxon>Necator</taxon>
    </lineage>
</organism>
<evidence type="ECO:0008006" key="3">
    <source>
        <dbReference type="Google" id="ProtNLM"/>
    </source>
</evidence>
<dbReference type="Gene3D" id="3.90.132.10">
    <property type="entry name" value="Leishmanolysin , domain 2"/>
    <property type="match status" value="1"/>
</dbReference>
<reference evidence="2" key="1">
    <citation type="journal article" date="2014" name="Nat. Genet.">
        <title>Genome of the human hookworm Necator americanus.</title>
        <authorList>
            <person name="Tang Y.T."/>
            <person name="Gao X."/>
            <person name="Rosa B.A."/>
            <person name="Abubucker S."/>
            <person name="Hallsworth-Pepin K."/>
            <person name="Martin J."/>
            <person name="Tyagi R."/>
            <person name="Heizer E."/>
            <person name="Zhang X."/>
            <person name="Bhonagiri-Palsikar V."/>
            <person name="Minx P."/>
            <person name="Warren W.C."/>
            <person name="Wang Q."/>
            <person name="Zhan B."/>
            <person name="Hotez P.J."/>
            <person name="Sternberg P.W."/>
            <person name="Dougall A."/>
            <person name="Gaze S.T."/>
            <person name="Mulvenna J."/>
            <person name="Sotillo J."/>
            <person name="Ranganathan S."/>
            <person name="Rabelo E.M."/>
            <person name="Wilson R.K."/>
            <person name="Felgner P.L."/>
            <person name="Bethony J."/>
            <person name="Hawdon J.M."/>
            <person name="Gasser R.B."/>
            <person name="Loukas A."/>
            <person name="Mitreva M."/>
        </authorList>
    </citation>
    <scope>NUCLEOTIDE SEQUENCE [LARGE SCALE GENOMIC DNA]</scope>
</reference>